<dbReference type="RefSeq" id="WP_175592737.1">
    <property type="nucleotide sequence ID" value="NZ_JABWGN010000011.1"/>
</dbReference>
<gene>
    <name evidence="2" type="ORF">HTZ77_28245</name>
</gene>
<proteinExistence type="predicted"/>
<keyword evidence="3" id="KW-1185">Reference proteome</keyword>
<reference evidence="2 3" key="1">
    <citation type="submission" date="2020-06" db="EMBL/GenBank/DDBJ databases">
        <title>Nonomuraea sp. SMC257, a novel actinomycete isolated from soil.</title>
        <authorList>
            <person name="Chanama M."/>
        </authorList>
    </citation>
    <scope>NUCLEOTIDE SEQUENCE [LARGE SCALE GENOMIC DNA]</scope>
    <source>
        <strain evidence="2 3">SMC257</strain>
    </source>
</reference>
<evidence type="ECO:0000313" key="2">
    <source>
        <dbReference type="EMBL" id="NUW35295.1"/>
    </source>
</evidence>
<dbReference type="EMBL" id="JABWGN010000011">
    <property type="protein sequence ID" value="NUW35295.1"/>
    <property type="molecule type" value="Genomic_DNA"/>
</dbReference>
<dbReference type="AlphaFoldDB" id="A0A7Y6IBQ3"/>
<evidence type="ECO:0000313" key="3">
    <source>
        <dbReference type="Proteomes" id="UP000586042"/>
    </source>
</evidence>
<organism evidence="2 3">
    <name type="scientific">Nonomuraea montanisoli</name>
    <dbReference type="NCBI Taxonomy" id="2741721"/>
    <lineage>
        <taxon>Bacteria</taxon>
        <taxon>Bacillati</taxon>
        <taxon>Actinomycetota</taxon>
        <taxon>Actinomycetes</taxon>
        <taxon>Streptosporangiales</taxon>
        <taxon>Streptosporangiaceae</taxon>
        <taxon>Nonomuraea</taxon>
    </lineage>
</organism>
<evidence type="ECO:0000256" key="1">
    <source>
        <dbReference type="SAM" id="MobiDB-lite"/>
    </source>
</evidence>
<feature type="region of interest" description="Disordered" evidence="1">
    <location>
        <begin position="98"/>
        <end position="137"/>
    </location>
</feature>
<comment type="caution">
    <text evidence="2">The sequence shown here is derived from an EMBL/GenBank/DDBJ whole genome shotgun (WGS) entry which is preliminary data.</text>
</comment>
<dbReference type="Proteomes" id="UP000586042">
    <property type="component" value="Unassembled WGS sequence"/>
</dbReference>
<name>A0A7Y6IBQ3_9ACTN</name>
<protein>
    <submittedName>
        <fullName evidence="2">Uncharacterized protein</fullName>
    </submittedName>
</protein>
<accession>A0A7Y6IBQ3</accession>
<sequence>MIRRIIRKRRPAPSLTGITLEEELALLRVELMYGLRVNREAYLRRKADEREELAMWMRERDAAGMLAELRGTLERTVPRRDLPAPVVRDLSATAGRDLSATAGRDLSATAGRDLPTAARDMRAVRGPAAAGDSEPAA</sequence>